<organism evidence="2">
    <name type="scientific">Tritonia tetraquetra</name>
    <dbReference type="NCBI Taxonomy" id="2780533"/>
    <lineage>
        <taxon>Eukaryota</taxon>
        <taxon>Metazoa</taxon>
        <taxon>Spiralia</taxon>
        <taxon>Lophotrochozoa</taxon>
        <taxon>Mollusca</taxon>
        <taxon>Gastropoda</taxon>
        <taxon>Heterobranchia</taxon>
        <taxon>Euthyneura</taxon>
        <taxon>Nudipleura</taxon>
        <taxon>Nudibranchia</taxon>
        <taxon>Cladobranchia</taxon>
        <taxon>Dendronotoidea</taxon>
        <taxon>Tritoniidae</taxon>
        <taxon>Tritonia</taxon>
    </lineage>
</organism>
<dbReference type="AlphaFoldDB" id="I1SKI5"/>
<feature type="chain" id="PRO_5003652696" evidence="1">
    <location>
        <begin position="26"/>
        <end position="116"/>
    </location>
</feature>
<dbReference type="EMBL" id="EU017523">
    <property type="protein sequence ID" value="ABU82762.1"/>
    <property type="molecule type" value="mRNA"/>
</dbReference>
<evidence type="ECO:0000256" key="1">
    <source>
        <dbReference type="SAM" id="SignalP"/>
    </source>
</evidence>
<evidence type="ECO:0000313" key="2">
    <source>
        <dbReference type="EMBL" id="ABU82762.1"/>
    </source>
</evidence>
<feature type="signal peptide" evidence="1">
    <location>
        <begin position="1"/>
        <end position="25"/>
    </location>
</feature>
<protein>
    <submittedName>
        <fullName evidence="2">Clionin</fullName>
    </submittedName>
</protein>
<accession>I1SKI5</accession>
<proteinExistence type="evidence at transcript level"/>
<sequence>MSPFVCFASLATIAMFAILLPLTSATPLEPVIDPVIALEEMEAYHACLFICHNCFVEDKEKMMKCTNQVCGTLYEDKCALDQFIWLGHHCRHYNMIESMWSSKKRTHDVKDQFNLE</sequence>
<name>I1SKI5_9GAST</name>
<keyword evidence="1" id="KW-0732">Signal</keyword>
<reference evidence="2" key="1">
    <citation type="submission" date="2007-07" db="EMBL/GenBank/DDBJ databases">
        <title>Identification and cloning of neuropeptides and putative secretory products from Tritonia diomedea.</title>
        <authorList>
            <person name="Panchin Y.V."/>
            <person name="Kohn A.B."/>
            <person name="Moroz L.L."/>
        </authorList>
    </citation>
    <scope>NUCLEOTIDE SEQUENCE</scope>
</reference>